<evidence type="ECO:0008006" key="4">
    <source>
        <dbReference type="Google" id="ProtNLM"/>
    </source>
</evidence>
<keyword evidence="1" id="KW-0472">Membrane</keyword>
<dbReference type="RefSeq" id="WP_211909057.1">
    <property type="nucleotide sequence ID" value="NZ_CP036498.1"/>
</dbReference>
<organism evidence="2 3">
    <name type="scientific">Tardiphaga alba</name>
    <dbReference type="NCBI Taxonomy" id="340268"/>
    <lineage>
        <taxon>Bacteria</taxon>
        <taxon>Pseudomonadati</taxon>
        <taxon>Pseudomonadota</taxon>
        <taxon>Alphaproteobacteria</taxon>
        <taxon>Hyphomicrobiales</taxon>
        <taxon>Nitrobacteraceae</taxon>
        <taxon>Tardiphaga</taxon>
    </lineage>
</organism>
<dbReference type="EMBL" id="CP036498">
    <property type="protein sequence ID" value="QUS40472.1"/>
    <property type="molecule type" value="Genomic_DNA"/>
</dbReference>
<accession>A0ABX8AAH9</accession>
<name>A0ABX8AAH9_9BRAD</name>
<evidence type="ECO:0000256" key="1">
    <source>
        <dbReference type="SAM" id="Phobius"/>
    </source>
</evidence>
<keyword evidence="3" id="KW-1185">Reference proteome</keyword>
<gene>
    <name evidence="2" type="ORF">RPMA_17760</name>
</gene>
<keyword evidence="1" id="KW-1133">Transmembrane helix</keyword>
<protein>
    <recommendedName>
        <fullName evidence="4">Autotransporter outer membrane beta-barrel domain-containing protein</fullName>
    </recommendedName>
</protein>
<dbReference type="Proteomes" id="UP000682843">
    <property type="component" value="Chromosome"/>
</dbReference>
<keyword evidence="1" id="KW-0812">Transmembrane</keyword>
<feature type="transmembrane region" description="Helical" evidence="1">
    <location>
        <begin position="12"/>
        <end position="31"/>
    </location>
</feature>
<proteinExistence type="predicted"/>
<evidence type="ECO:0000313" key="2">
    <source>
        <dbReference type="EMBL" id="QUS40472.1"/>
    </source>
</evidence>
<sequence>MDGAATDLLRRVLLASTALVAVPVIAILGAGRVGAQELIVNGSNSPYAVTSGINSFSSMNISGTVNQSGGTLDAANASGNVYIGSNTGAGTLNLSGGTFSAGRVVIALLANGSVNQTGGTFISTGGINIGTVASGSYTISGAPLGEIFIWARAAAPR</sequence>
<evidence type="ECO:0000313" key="3">
    <source>
        <dbReference type="Proteomes" id="UP000682843"/>
    </source>
</evidence>
<reference evidence="2 3" key="1">
    <citation type="submission" date="2019-02" db="EMBL/GenBank/DDBJ databases">
        <title>Emended description of the genus Rhodopseudomonas and description of Rhodopseudomonas albus sp. nov., a non-phototrophic, heavy-metal-tolerant bacterium isolated from garden soil.</title>
        <authorList>
            <person name="Bao Z."/>
            <person name="Cao W.W."/>
            <person name="Sato Y."/>
            <person name="Nishizawa T."/>
            <person name="Zhao J."/>
            <person name="Guo Y."/>
            <person name="Ohta H."/>
        </authorList>
    </citation>
    <scope>NUCLEOTIDE SEQUENCE [LARGE SCALE GENOMIC DNA]</scope>
    <source>
        <strain evidence="2 3">SK50-23</strain>
    </source>
</reference>